<name>A0A0A9A893_ARUDO</name>
<reference evidence="1" key="1">
    <citation type="submission" date="2014-09" db="EMBL/GenBank/DDBJ databases">
        <authorList>
            <person name="Magalhaes I.L.F."/>
            <person name="Oliveira U."/>
            <person name="Santos F.R."/>
            <person name="Vidigal T.H.D.A."/>
            <person name="Brescovit A.D."/>
            <person name="Santos A.J."/>
        </authorList>
    </citation>
    <scope>NUCLEOTIDE SEQUENCE</scope>
    <source>
        <tissue evidence="1">Shoot tissue taken approximately 20 cm above the soil surface</tissue>
    </source>
</reference>
<dbReference type="AlphaFoldDB" id="A0A0A9A893"/>
<reference evidence="1" key="2">
    <citation type="journal article" date="2015" name="Data Brief">
        <title>Shoot transcriptome of the giant reed, Arundo donax.</title>
        <authorList>
            <person name="Barrero R.A."/>
            <person name="Guerrero F.D."/>
            <person name="Moolhuijzen P."/>
            <person name="Goolsby J.A."/>
            <person name="Tidwell J."/>
            <person name="Bellgard S.E."/>
            <person name="Bellgard M.I."/>
        </authorList>
    </citation>
    <scope>NUCLEOTIDE SEQUENCE</scope>
    <source>
        <tissue evidence="1">Shoot tissue taken approximately 20 cm above the soil surface</tissue>
    </source>
</reference>
<sequence>MSPDNLCSTCSGSVGRLYANIINSTQMLNFLVMCSASQKDKEKLKTDG</sequence>
<accession>A0A0A9A893</accession>
<dbReference type="EMBL" id="GBRH01249986">
    <property type="protein sequence ID" value="JAD47909.1"/>
    <property type="molecule type" value="Transcribed_RNA"/>
</dbReference>
<evidence type="ECO:0000313" key="1">
    <source>
        <dbReference type="EMBL" id="JAD47909.1"/>
    </source>
</evidence>
<organism evidence="1">
    <name type="scientific">Arundo donax</name>
    <name type="common">Giant reed</name>
    <name type="synonym">Donax arundinaceus</name>
    <dbReference type="NCBI Taxonomy" id="35708"/>
    <lineage>
        <taxon>Eukaryota</taxon>
        <taxon>Viridiplantae</taxon>
        <taxon>Streptophyta</taxon>
        <taxon>Embryophyta</taxon>
        <taxon>Tracheophyta</taxon>
        <taxon>Spermatophyta</taxon>
        <taxon>Magnoliopsida</taxon>
        <taxon>Liliopsida</taxon>
        <taxon>Poales</taxon>
        <taxon>Poaceae</taxon>
        <taxon>PACMAD clade</taxon>
        <taxon>Arundinoideae</taxon>
        <taxon>Arundineae</taxon>
        <taxon>Arundo</taxon>
    </lineage>
</organism>
<proteinExistence type="predicted"/>
<protein>
    <submittedName>
        <fullName evidence="1">Uncharacterized protein</fullName>
    </submittedName>
</protein>